<evidence type="ECO:0000313" key="2">
    <source>
        <dbReference type="Proteomes" id="UP000000457"/>
    </source>
</evidence>
<organism evidence="1 2">
    <name type="scientific">Cronobacter phage vB_CsaM_GAP32</name>
    <dbReference type="NCBI Taxonomy" id="1141136"/>
    <lineage>
        <taxon>Viruses</taxon>
        <taxon>Duplodnaviria</taxon>
        <taxon>Heunggongvirae</taxon>
        <taxon>Uroviricota</taxon>
        <taxon>Caudoviricetes</taxon>
        <taxon>Mimasvirus</taxon>
        <taxon>Mimasvirus GAP32</taxon>
    </lineage>
</organism>
<reference evidence="1 2" key="1">
    <citation type="journal article" date="2014" name="Virology">
        <title>Supersize me: Cronobacter sakazakii phage GAP32.</title>
        <authorList>
            <person name="Abbasifar R."/>
            <person name="Griffiths M.W."/>
            <person name="Sabour P.M."/>
            <person name="Ackermann H.-W."/>
            <person name="Vandersteegen K."/>
            <person name="Lavigne R."/>
            <person name="Noben J.-P."/>
            <person name="Villa A.A."/>
            <person name="Abbasifar A."/>
            <person name="Nash J.H.E."/>
            <person name="Kropinski A.M."/>
        </authorList>
    </citation>
    <scope>NUCLEOTIDE SEQUENCE [LARGE SCALE GENOMIC DNA]</scope>
    <source>
        <strain evidence="1">GAP-32</strain>
    </source>
</reference>
<evidence type="ECO:0000313" key="1">
    <source>
        <dbReference type="EMBL" id="AFC21589.1"/>
    </source>
</evidence>
<dbReference type="GeneID" id="13993879"/>
<gene>
    <name evidence="1" type="ORF">GAP32_139</name>
</gene>
<proteinExistence type="predicted"/>
<protein>
    <submittedName>
        <fullName evidence="1">Uncharacterized protein</fullName>
    </submittedName>
</protein>
<dbReference type="RefSeq" id="YP_006987244.1">
    <property type="nucleotide sequence ID" value="NC_019401.1"/>
</dbReference>
<accession>K4FB22</accession>
<dbReference type="OrthoDB" id="18275at10239"/>
<dbReference type="EMBL" id="JN882285">
    <property type="protein sequence ID" value="AFC21589.1"/>
    <property type="molecule type" value="Genomic_DNA"/>
</dbReference>
<name>K4FB22_9CAUD</name>
<sequence>MIHDNIEVNCNHLLNRTLLGFLPVFDVEYNSISYYSVENIHPNREYERVVPCYHLEVSDDWVCEQEHFFMQECLPPKSRENLVLLHEIYRDEYIDNFTNKKYIVIFVGCDDGDKIMRFKDHNDAVKFLNGISYYDEIFDKNEMLMLY</sequence>
<dbReference type="Proteomes" id="UP000000457">
    <property type="component" value="Segment"/>
</dbReference>
<keyword evidence="2" id="KW-1185">Reference proteome</keyword>
<dbReference type="KEGG" id="vg:13993879"/>